<feature type="region of interest" description="Disordered" evidence="2">
    <location>
        <begin position="497"/>
        <end position="524"/>
    </location>
</feature>
<evidence type="ECO:0000256" key="1">
    <source>
        <dbReference type="SAM" id="Coils"/>
    </source>
</evidence>
<name>A0A9D5C3P7_9LILI</name>
<dbReference type="AlphaFoldDB" id="A0A9D5C3P7"/>
<organism evidence="3 4">
    <name type="scientific">Dioscorea zingiberensis</name>
    <dbReference type="NCBI Taxonomy" id="325984"/>
    <lineage>
        <taxon>Eukaryota</taxon>
        <taxon>Viridiplantae</taxon>
        <taxon>Streptophyta</taxon>
        <taxon>Embryophyta</taxon>
        <taxon>Tracheophyta</taxon>
        <taxon>Spermatophyta</taxon>
        <taxon>Magnoliopsida</taxon>
        <taxon>Liliopsida</taxon>
        <taxon>Dioscoreales</taxon>
        <taxon>Dioscoreaceae</taxon>
        <taxon>Dioscorea</taxon>
    </lineage>
</organism>
<dbReference type="Proteomes" id="UP001085076">
    <property type="component" value="Miscellaneous, Linkage group lg08"/>
</dbReference>
<dbReference type="EMBL" id="JAGGNH010000008">
    <property type="protein sequence ID" value="KAJ0965504.1"/>
    <property type="molecule type" value="Genomic_DNA"/>
</dbReference>
<sequence>MEEAEKMASLKKAYADIILNMAQESAARILVSERKALGFQQSLFAAKDEALSTLLRLKTIMESKIKEAEKASLGQVRRIQELESQLNEAEDTIDSLRTELKRMNDKLEKMKNITGSSDVENMNTISCEDNSREREISSHSALCYPLGSEQISTDKEDASLSQPAANDDYCVLGNVTKAEEMGAENECSSKPDLASIIMRSKEPELYRNGCTQRIRALEQNLLIKTDNQPNFNCELIEPENGKPERTCSVDTTKKGKSISGSEDCAESEEFDQKNRQVVKFFRRFSSGKQRKDYHIIPTHCGGTKISGEEIVGCGKSPFQVVSEEPEKILCAPISPVITKCSKRPKTRKVQSKTSLINEIIGLPKSDKQRITRLKFKEQSRLDLENQTSGNLSCEFGGKLGGDVGEPLLLTAKAVNISGDQNNESYKPHMENLILTSPEKEVADNIDISTYDLKIEKNDVPYIYSTVKEENACESSGAPQQVGSDKFLKYTFRRKRKRVSSDSNNQDIFPEMMDPTKSRTEDKKNILESQKPGVMVESTRDSRRMAQVARQLISLSEKRWW</sequence>
<proteinExistence type="predicted"/>
<reference evidence="3" key="2">
    <citation type="journal article" date="2022" name="Hortic Res">
        <title>The genome of Dioscorea zingiberensis sheds light on the biosynthesis, origin and evolution of the medicinally important diosgenin saponins.</title>
        <authorList>
            <person name="Li Y."/>
            <person name="Tan C."/>
            <person name="Li Z."/>
            <person name="Guo J."/>
            <person name="Li S."/>
            <person name="Chen X."/>
            <person name="Wang C."/>
            <person name="Dai X."/>
            <person name="Yang H."/>
            <person name="Song W."/>
            <person name="Hou L."/>
            <person name="Xu J."/>
            <person name="Tong Z."/>
            <person name="Xu A."/>
            <person name="Yuan X."/>
            <person name="Wang W."/>
            <person name="Yang Q."/>
            <person name="Chen L."/>
            <person name="Sun Z."/>
            <person name="Wang K."/>
            <person name="Pan B."/>
            <person name="Chen J."/>
            <person name="Bao Y."/>
            <person name="Liu F."/>
            <person name="Qi X."/>
            <person name="Gang D.R."/>
            <person name="Wen J."/>
            <person name="Li J."/>
        </authorList>
    </citation>
    <scope>NUCLEOTIDE SEQUENCE</scope>
    <source>
        <strain evidence="3">Dzin_1.0</strain>
    </source>
</reference>
<evidence type="ECO:0000256" key="2">
    <source>
        <dbReference type="SAM" id="MobiDB-lite"/>
    </source>
</evidence>
<accession>A0A9D5C3P7</accession>
<keyword evidence="4" id="KW-1185">Reference proteome</keyword>
<protein>
    <submittedName>
        <fullName evidence="3">Uncharacterized protein</fullName>
    </submittedName>
</protein>
<dbReference type="PANTHER" id="PTHR34778">
    <property type="entry name" value="OS02G0580700 PROTEIN"/>
    <property type="match status" value="1"/>
</dbReference>
<comment type="caution">
    <text evidence="3">The sequence shown here is derived from an EMBL/GenBank/DDBJ whole genome shotgun (WGS) entry which is preliminary data.</text>
</comment>
<dbReference type="PANTHER" id="PTHR34778:SF2">
    <property type="entry name" value="OS02G0580700 PROTEIN"/>
    <property type="match status" value="1"/>
</dbReference>
<gene>
    <name evidence="3" type="ORF">J5N97_026642</name>
</gene>
<feature type="coiled-coil region" evidence="1">
    <location>
        <begin position="65"/>
        <end position="113"/>
    </location>
</feature>
<reference evidence="3" key="1">
    <citation type="submission" date="2021-03" db="EMBL/GenBank/DDBJ databases">
        <authorList>
            <person name="Li Z."/>
            <person name="Yang C."/>
        </authorList>
    </citation>
    <scope>NUCLEOTIDE SEQUENCE</scope>
    <source>
        <strain evidence="3">Dzin_1.0</strain>
        <tissue evidence="3">Leaf</tissue>
    </source>
</reference>
<feature type="compositionally biased region" description="Basic and acidic residues" evidence="2">
    <location>
        <begin position="513"/>
        <end position="524"/>
    </location>
</feature>
<evidence type="ECO:0000313" key="3">
    <source>
        <dbReference type="EMBL" id="KAJ0965504.1"/>
    </source>
</evidence>
<dbReference type="OrthoDB" id="657513at2759"/>
<keyword evidence="1" id="KW-0175">Coiled coil</keyword>
<evidence type="ECO:0000313" key="4">
    <source>
        <dbReference type="Proteomes" id="UP001085076"/>
    </source>
</evidence>